<dbReference type="EMBL" id="SNWP01000010">
    <property type="protein sequence ID" value="TDO28217.1"/>
    <property type="molecule type" value="Genomic_DNA"/>
</dbReference>
<dbReference type="Proteomes" id="UP000295741">
    <property type="component" value="Unassembled WGS sequence"/>
</dbReference>
<dbReference type="AlphaFoldDB" id="A0A4R6J093"/>
<sequence length="133" mass="15229">MKYLIVSLLVLLMACGQKPNTYTAAENALDAGREFIDACLKGDFTKAKWYMIEDSTNLGHLERAETKYRTYDKEGRQQLRTASINISEVSDIDTATSIIYYSNSFDQQPLKVKVVKQQGKWLVDFKFTFNPNL</sequence>
<keyword evidence="2" id="KW-1185">Reference proteome</keyword>
<accession>A0A4R6J093</accession>
<reference evidence="1 2" key="1">
    <citation type="submission" date="2019-03" db="EMBL/GenBank/DDBJ databases">
        <title>Genomic Encyclopedia of Archaeal and Bacterial Type Strains, Phase II (KMG-II): from individual species to whole genera.</title>
        <authorList>
            <person name="Goeker M."/>
        </authorList>
    </citation>
    <scope>NUCLEOTIDE SEQUENCE [LARGE SCALE GENOMIC DNA]</scope>
    <source>
        <strain evidence="1 2">DSM 28323</strain>
    </source>
</reference>
<evidence type="ECO:0000313" key="2">
    <source>
        <dbReference type="Proteomes" id="UP000295741"/>
    </source>
</evidence>
<organism evidence="1 2">
    <name type="scientific">Sediminibacterium goheungense</name>
    <dbReference type="NCBI Taxonomy" id="1086393"/>
    <lineage>
        <taxon>Bacteria</taxon>
        <taxon>Pseudomonadati</taxon>
        <taxon>Bacteroidota</taxon>
        <taxon>Chitinophagia</taxon>
        <taxon>Chitinophagales</taxon>
        <taxon>Chitinophagaceae</taxon>
        <taxon>Sediminibacterium</taxon>
    </lineage>
</organism>
<gene>
    <name evidence="1" type="ORF">BC659_0279</name>
</gene>
<dbReference type="PROSITE" id="PS51257">
    <property type="entry name" value="PROKAR_LIPOPROTEIN"/>
    <property type="match status" value="1"/>
</dbReference>
<name>A0A4R6J093_9BACT</name>
<dbReference type="RefSeq" id="WP_133472773.1">
    <property type="nucleotide sequence ID" value="NZ_SNWP01000010.1"/>
</dbReference>
<protein>
    <submittedName>
        <fullName evidence="1">Uncharacterized protein DUF4878</fullName>
    </submittedName>
</protein>
<dbReference type="OrthoDB" id="671785at2"/>
<evidence type="ECO:0000313" key="1">
    <source>
        <dbReference type="EMBL" id="TDO28217.1"/>
    </source>
</evidence>
<proteinExistence type="predicted"/>
<comment type="caution">
    <text evidence="1">The sequence shown here is derived from an EMBL/GenBank/DDBJ whole genome shotgun (WGS) entry which is preliminary data.</text>
</comment>